<keyword evidence="2" id="KW-0472">Membrane</keyword>
<evidence type="ECO:0000313" key="4">
    <source>
        <dbReference type="Proteomes" id="UP000324800"/>
    </source>
</evidence>
<feature type="transmembrane region" description="Helical" evidence="2">
    <location>
        <begin position="151"/>
        <end position="170"/>
    </location>
</feature>
<dbReference type="InterPro" id="IPR011050">
    <property type="entry name" value="Pectin_lyase_fold/virulence"/>
</dbReference>
<proteinExistence type="predicted"/>
<dbReference type="PANTHER" id="PTHR11319">
    <property type="entry name" value="G PROTEIN-COUPLED RECEPTOR-RELATED"/>
    <property type="match status" value="1"/>
</dbReference>
<evidence type="ECO:0000313" key="3">
    <source>
        <dbReference type="EMBL" id="KAA6378650.1"/>
    </source>
</evidence>
<name>A0A5J4V824_9EUKA</name>
<reference evidence="3 4" key="1">
    <citation type="submission" date="2019-03" db="EMBL/GenBank/DDBJ databases">
        <title>Single cell metagenomics reveals metabolic interactions within the superorganism composed of flagellate Streblomastix strix and complex community of Bacteroidetes bacteria on its surface.</title>
        <authorList>
            <person name="Treitli S.C."/>
            <person name="Kolisko M."/>
            <person name="Husnik F."/>
            <person name="Keeling P."/>
            <person name="Hampl V."/>
        </authorList>
    </citation>
    <scope>NUCLEOTIDE SEQUENCE [LARGE SCALE GENOMIC DNA]</scope>
    <source>
        <strain evidence="3">ST1C</strain>
    </source>
</reference>
<accession>A0A5J4V824</accession>
<feature type="non-terminal residue" evidence="3">
    <location>
        <position position="1278"/>
    </location>
</feature>
<feature type="coiled-coil region" evidence="1">
    <location>
        <begin position="6"/>
        <end position="33"/>
    </location>
</feature>
<dbReference type="AlphaFoldDB" id="A0A5J4V824"/>
<dbReference type="SUPFAM" id="SSF51126">
    <property type="entry name" value="Pectin lyase-like"/>
    <property type="match status" value="2"/>
</dbReference>
<organism evidence="3 4">
    <name type="scientific">Streblomastix strix</name>
    <dbReference type="NCBI Taxonomy" id="222440"/>
    <lineage>
        <taxon>Eukaryota</taxon>
        <taxon>Metamonada</taxon>
        <taxon>Preaxostyla</taxon>
        <taxon>Oxymonadida</taxon>
        <taxon>Streblomastigidae</taxon>
        <taxon>Streblomastix</taxon>
    </lineage>
</organism>
<evidence type="ECO:0000256" key="2">
    <source>
        <dbReference type="SAM" id="Phobius"/>
    </source>
</evidence>
<gene>
    <name evidence="3" type="ORF">EZS28_025823</name>
</gene>
<dbReference type="PANTHER" id="PTHR11319:SF35">
    <property type="entry name" value="OUTER MEMBRANE PROTEIN PMPC-RELATED"/>
    <property type="match status" value="1"/>
</dbReference>
<sequence>MNNKYKADASKGAEELNLKLDYAEKEQRQAQIVDNNVNNPFTFCQAQSQILKTEKKDINPATKQYKTLQQSFILTTDDQSDQSASQRNLLQRSFLLSLAQYIFNQVDLISIYKLVFIVIVLHALSQLISYRHFIISKDQESNFIKKEAIPIRIANLLLVILASNLILGYFEANAADYYVRASSSWDEVCSLQNPCRIMDAQSYAIINMNSTGTHTVYIMDDPFLNCSAILHKAQTTEICYFTRHLTLNYTTVYPSITFSHIGRFVVEQGILQFTQIDLKLYSGDSQYPFCINGVGSSAQIRLQQCKSSMRTPSTQSSRGLIELKTSAQCTFSTNYNALAIDLGPNSLIHLDTTAKLDLQNAVIENVTRSQGNGAVIQAELASSSNVMNLKNITFRRCSVNNISSFGGALYIKVNKTNKATYSMESITYDGCDARYGKALFIESDDFIDIVTRSNSTEAKLKVGNNPDPSDEYQMMGFDTLPWKYVYPVLYMWTNVKNEVSHVSNASVGSYAYGTGVDIEICGRVRFPCSSISYAIGRSVLELPSRNTQKIGIVSGFVLKEQVYFNYPSNTLYIQNSLNKETEEVETESLSTLIVNDSNFLVNQGGIQFLRINFTLYQFPGHVIQGGGAYVTNIGISNCVVCMRSGTSTTSAGFVSMSFGNLNIDGLQFKNIVMSQYSVITMNSGVGNLNIQNCNFDDVKGSLQAQFKASILEADNINRNNKISVIENCTIINAVLNNTSTQANLSPIYLTIGPGSTTTMKQVSITGCKGQNGGAVYAQIGDTAKLEIFDGCIFTNTQADTNGGAIWASLAENAQIRVSSAVFDTCSSQLGGCIYIKTVSSSKLLIDTNTTINQSEAKLDKGGAIYADLSLGGILQIEQSIKFSNCQTSGTNQDLHGGAIYANVGASGQVLISAFCEFTNCKCAQGSGGAIYALLNGSSSKLEIKDNVKFTNCSCSREGGAICIPDSNVSSNINLNKIMIKDCTASAGGGIWVRINAGAIATLANYSSFTNCSSSSTTASGGGGLYSVVNGAGSKLTISDNIEFNKCTSKYHGGAVYIDSVTEQDVTISNCMIDECQAENQGGGAYIKSNLGANNKLRIINTYFRLCESKQEGGGLFADISTTTGQFVISSNSQFDQCKSTSKGGAIFIKSIQYKTIKLTETIFNHCSSQQGGGISLDLNNGDEFIIADSSSFTNCSTNVANGLGGGLYAIVLNTNKFSITNIVLFNNCSSNSSGGGAYIDMHTNGIVLLHQSNQELEEITNCPVVVEISANNPPPSYF</sequence>
<dbReference type="EMBL" id="SNRW01009009">
    <property type="protein sequence ID" value="KAA6378650.1"/>
    <property type="molecule type" value="Genomic_DNA"/>
</dbReference>
<evidence type="ECO:0000256" key="1">
    <source>
        <dbReference type="SAM" id="Coils"/>
    </source>
</evidence>
<keyword evidence="1" id="KW-0175">Coiled coil</keyword>
<evidence type="ECO:0008006" key="5">
    <source>
        <dbReference type="Google" id="ProtNLM"/>
    </source>
</evidence>
<keyword evidence="2" id="KW-1133">Transmembrane helix</keyword>
<protein>
    <recommendedName>
        <fullName evidence="5">Right handed beta helix domain-containing protein</fullName>
    </recommendedName>
</protein>
<comment type="caution">
    <text evidence="3">The sequence shown here is derived from an EMBL/GenBank/DDBJ whole genome shotgun (WGS) entry which is preliminary data.</text>
</comment>
<feature type="transmembrane region" description="Helical" evidence="2">
    <location>
        <begin position="111"/>
        <end position="130"/>
    </location>
</feature>
<dbReference type="Proteomes" id="UP000324800">
    <property type="component" value="Unassembled WGS sequence"/>
</dbReference>
<keyword evidence="2" id="KW-0812">Transmembrane</keyword>